<proteinExistence type="predicted"/>
<dbReference type="SUPFAM" id="SSF118290">
    <property type="entry name" value="WRKY DNA-binding domain"/>
    <property type="match status" value="1"/>
</dbReference>
<dbReference type="GO" id="GO:0005634">
    <property type="term" value="C:nucleus"/>
    <property type="evidence" value="ECO:0007669"/>
    <property type="project" value="UniProtKB-SubCell"/>
</dbReference>
<dbReference type="AlphaFoldDB" id="A0A8B7BPG7"/>
<dbReference type="PROSITE" id="PS50811">
    <property type="entry name" value="WRKY"/>
    <property type="match status" value="1"/>
</dbReference>
<dbReference type="GeneID" id="103702224"/>
<name>A0A8B7BPG7_PHODC</name>
<accession>A0A8B7BPG7</accession>
<dbReference type="Gene3D" id="2.20.25.80">
    <property type="entry name" value="WRKY domain"/>
    <property type="match status" value="1"/>
</dbReference>
<evidence type="ECO:0000256" key="3">
    <source>
        <dbReference type="ARBA" id="ARBA00023125"/>
    </source>
</evidence>
<feature type="domain" description="WRKY" evidence="7">
    <location>
        <begin position="114"/>
        <end position="178"/>
    </location>
</feature>
<sequence>MDRFPGHEAVTRELVRGRELASQLRAVLRELVAGGRCEPVDALVEEISGSFARALTVLTSGEARVVRSDPETFAPSSQNTQQEGGNGKMLKISEARCWNAGIRRRGYSGAQKVISATELEDGHIWKKYGQKKILGAKYPRGYFKCGQKKDQGCQAIKHVQRMQDDPPMFLVTYIGQHSCTDVFQTSQWIPDDSPPSDKCMLSFESDRSSINHQGNYWSSPEVVPKSPTLWEPSQATSSKKSTMETSYDAPSIPAAVDLPEWSPFLMDRPGCSSAVPGMPSPPVPQATDVDSFMGLLESFAGLCSDKDVGYEGNRSKDP</sequence>
<gene>
    <name evidence="9" type="primary">LOC103702224</name>
</gene>
<dbReference type="InterPro" id="IPR003657">
    <property type="entry name" value="WRKY_dom"/>
</dbReference>
<keyword evidence="3 9" id="KW-0238">DNA-binding</keyword>
<evidence type="ECO:0000259" key="7">
    <source>
        <dbReference type="PROSITE" id="PS50811"/>
    </source>
</evidence>
<keyword evidence="2" id="KW-0805">Transcription regulation</keyword>
<evidence type="ECO:0000256" key="1">
    <source>
        <dbReference type="ARBA" id="ARBA00004123"/>
    </source>
</evidence>
<dbReference type="InterPro" id="IPR036576">
    <property type="entry name" value="WRKY_dom_sf"/>
</dbReference>
<evidence type="ECO:0000256" key="6">
    <source>
        <dbReference type="SAM" id="MobiDB-lite"/>
    </source>
</evidence>
<reference evidence="8" key="1">
    <citation type="journal article" date="2019" name="Nat. Commun.">
        <title>Genome-wide association mapping of date palm fruit traits.</title>
        <authorList>
            <person name="Hazzouri K.M."/>
            <person name="Gros-Balthazard M."/>
            <person name="Flowers J.M."/>
            <person name="Copetti D."/>
            <person name="Lemansour A."/>
            <person name="Lebrun M."/>
            <person name="Masmoudi K."/>
            <person name="Ferrand S."/>
            <person name="Dhar M.I."/>
            <person name="Fresquez Z.A."/>
            <person name="Rosas U."/>
            <person name="Zhang J."/>
            <person name="Talag J."/>
            <person name="Lee S."/>
            <person name="Kudrna D."/>
            <person name="Powell R.F."/>
            <person name="Leitch I.J."/>
            <person name="Krueger R.R."/>
            <person name="Wing R.A."/>
            <person name="Amiri K.M.A."/>
            <person name="Purugganan M.D."/>
        </authorList>
    </citation>
    <scope>NUCLEOTIDE SEQUENCE [LARGE SCALE GENOMIC DNA]</scope>
    <source>
        <strain evidence="8">cv. Khalas</strain>
    </source>
</reference>
<dbReference type="OrthoDB" id="2021064at2759"/>
<protein>
    <submittedName>
        <fullName evidence="9">WRKY DNA-binding transcription factor 70</fullName>
    </submittedName>
</protein>
<organism evidence="8 9">
    <name type="scientific">Phoenix dactylifera</name>
    <name type="common">Date palm</name>
    <dbReference type="NCBI Taxonomy" id="42345"/>
    <lineage>
        <taxon>Eukaryota</taxon>
        <taxon>Viridiplantae</taxon>
        <taxon>Streptophyta</taxon>
        <taxon>Embryophyta</taxon>
        <taxon>Tracheophyta</taxon>
        <taxon>Spermatophyta</taxon>
        <taxon>Magnoliopsida</taxon>
        <taxon>Liliopsida</taxon>
        <taxon>Arecaceae</taxon>
        <taxon>Coryphoideae</taxon>
        <taxon>Phoeniceae</taxon>
        <taxon>Phoenix</taxon>
    </lineage>
</organism>
<dbReference type="GO" id="GO:0003700">
    <property type="term" value="F:DNA-binding transcription factor activity"/>
    <property type="evidence" value="ECO:0007669"/>
    <property type="project" value="InterPro"/>
</dbReference>
<keyword evidence="4" id="KW-0804">Transcription</keyword>
<reference evidence="9" key="2">
    <citation type="submission" date="2025-08" db="UniProtKB">
        <authorList>
            <consortium name="RefSeq"/>
        </authorList>
    </citation>
    <scope>IDENTIFICATION</scope>
    <source>
        <tissue evidence="9">Young leaves</tissue>
    </source>
</reference>
<comment type="subcellular location">
    <subcellularLocation>
        <location evidence="1">Nucleus</location>
    </subcellularLocation>
</comment>
<keyword evidence="5" id="KW-0539">Nucleus</keyword>
<keyword evidence="8" id="KW-1185">Reference proteome</keyword>
<evidence type="ECO:0000256" key="5">
    <source>
        <dbReference type="ARBA" id="ARBA00023242"/>
    </source>
</evidence>
<dbReference type="RefSeq" id="XP_008782779.1">
    <property type="nucleotide sequence ID" value="XM_008784557.1"/>
</dbReference>
<dbReference type="Pfam" id="PF03106">
    <property type="entry name" value="WRKY"/>
    <property type="match status" value="1"/>
</dbReference>
<dbReference type="SMART" id="SM00774">
    <property type="entry name" value="WRKY"/>
    <property type="match status" value="1"/>
</dbReference>
<dbReference type="PANTHER" id="PTHR31282">
    <property type="entry name" value="WRKY TRANSCRIPTION FACTOR 21-RELATED"/>
    <property type="match status" value="1"/>
</dbReference>
<dbReference type="GO" id="GO:0043565">
    <property type="term" value="F:sequence-specific DNA binding"/>
    <property type="evidence" value="ECO:0007669"/>
    <property type="project" value="InterPro"/>
</dbReference>
<evidence type="ECO:0000256" key="2">
    <source>
        <dbReference type="ARBA" id="ARBA00023015"/>
    </source>
</evidence>
<dbReference type="KEGG" id="pda:103702224"/>
<dbReference type="Proteomes" id="UP000228380">
    <property type="component" value="Chromosome 3"/>
</dbReference>
<feature type="compositionally biased region" description="Polar residues" evidence="6">
    <location>
        <begin position="231"/>
        <end position="245"/>
    </location>
</feature>
<evidence type="ECO:0000313" key="8">
    <source>
        <dbReference type="Proteomes" id="UP000228380"/>
    </source>
</evidence>
<feature type="region of interest" description="Disordered" evidence="6">
    <location>
        <begin position="214"/>
        <end position="246"/>
    </location>
</feature>
<dbReference type="InterPro" id="IPR044810">
    <property type="entry name" value="WRKY_plant"/>
</dbReference>
<evidence type="ECO:0000256" key="4">
    <source>
        <dbReference type="ARBA" id="ARBA00023163"/>
    </source>
</evidence>
<evidence type="ECO:0000313" key="9">
    <source>
        <dbReference type="RefSeq" id="XP_008782779.1"/>
    </source>
</evidence>